<feature type="compositionally biased region" description="Low complexity" evidence="1">
    <location>
        <begin position="18"/>
        <end position="34"/>
    </location>
</feature>
<dbReference type="AlphaFoldDB" id="A0A543CF58"/>
<dbReference type="Pfam" id="PF14110">
    <property type="entry name" value="DUF4282"/>
    <property type="match status" value="1"/>
</dbReference>
<gene>
    <name evidence="3" type="ORF">FB559_1253</name>
</gene>
<evidence type="ECO:0000256" key="2">
    <source>
        <dbReference type="SAM" id="Phobius"/>
    </source>
</evidence>
<accession>A0A543CF58</accession>
<keyword evidence="2" id="KW-0812">Transmembrane</keyword>
<dbReference type="Proteomes" id="UP000316096">
    <property type="component" value="Unassembled WGS sequence"/>
</dbReference>
<name>A0A543CF58_9ACTN</name>
<keyword evidence="4" id="KW-1185">Reference proteome</keyword>
<keyword evidence="2" id="KW-0472">Membrane</keyword>
<evidence type="ECO:0000313" key="3">
    <source>
        <dbReference type="EMBL" id="TQL95745.1"/>
    </source>
</evidence>
<organism evidence="3 4">
    <name type="scientific">Actinoallomurus bryophytorum</name>
    <dbReference type="NCBI Taxonomy" id="1490222"/>
    <lineage>
        <taxon>Bacteria</taxon>
        <taxon>Bacillati</taxon>
        <taxon>Actinomycetota</taxon>
        <taxon>Actinomycetes</taxon>
        <taxon>Streptosporangiales</taxon>
        <taxon>Thermomonosporaceae</taxon>
        <taxon>Actinoallomurus</taxon>
    </lineage>
</organism>
<proteinExistence type="predicted"/>
<sequence length="182" mass="20197">MSNPHDESGRRPPPPRQGEPYSSYPGGPPYEGEPQPYPGHQSHPGEHGPYPGPPQQPGAPWQGGPPPQHPVGPPGYPSARGKGLLGALFDINFDEMVSTRLIKAFYVLAILLISLTSLFILLVGLWALQFGWGRYFGIFLVPAAPLLWLFELVVVRMVLEFVINQFKITEHLKAMREREGLR</sequence>
<feature type="compositionally biased region" description="Pro residues" evidence="1">
    <location>
        <begin position="50"/>
        <end position="76"/>
    </location>
</feature>
<keyword evidence="2" id="KW-1133">Transmembrane helix</keyword>
<dbReference type="InterPro" id="IPR025557">
    <property type="entry name" value="DUF4282"/>
</dbReference>
<comment type="caution">
    <text evidence="3">The sequence shown here is derived from an EMBL/GenBank/DDBJ whole genome shotgun (WGS) entry which is preliminary data.</text>
</comment>
<feature type="transmembrane region" description="Helical" evidence="2">
    <location>
        <begin position="105"/>
        <end position="129"/>
    </location>
</feature>
<evidence type="ECO:0000256" key="1">
    <source>
        <dbReference type="SAM" id="MobiDB-lite"/>
    </source>
</evidence>
<feature type="transmembrane region" description="Helical" evidence="2">
    <location>
        <begin position="135"/>
        <end position="159"/>
    </location>
</feature>
<evidence type="ECO:0000313" key="4">
    <source>
        <dbReference type="Proteomes" id="UP000316096"/>
    </source>
</evidence>
<dbReference type="EMBL" id="VFOZ01000001">
    <property type="protein sequence ID" value="TQL95745.1"/>
    <property type="molecule type" value="Genomic_DNA"/>
</dbReference>
<protein>
    <submittedName>
        <fullName evidence="3">Uncharacterized protein DUF4282</fullName>
    </submittedName>
</protein>
<feature type="compositionally biased region" description="Basic and acidic residues" evidence="1">
    <location>
        <begin position="1"/>
        <end position="10"/>
    </location>
</feature>
<reference evidence="3 4" key="1">
    <citation type="submission" date="2019-06" db="EMBL/GenBank/DDBJ databases">
        <title>Sequencing the genomes of 1000 actinobacteria strains.</title>
        <authorList>
            <person name="Klenk H.-P."/>
        </authorList>
    </citation>
    <scope>NUCLEOTIDE SEQUENCE [LARGE SCALE GENOMIC DNA]</scope>
    <source>
        <strain evidence="3 4">DSM 102200</strain>
    </source>
</reference>
<feature type="region of interest" description="Disordered" evidence="1">
    <location>
        <begin position="1"/>
        <end position="76"/>
    </location>
</feature>